<dbReference type="PROSITE" id="PS50075">
    <property type="entry name" value="CARRIER"/>
    <property type="match status" value="1"/>
</dbReference>
<sequence>MRLSCPVVSSMVVPEKDAGSDGPATIVDCVSLIMGIHNLKSISPNSTLSELGLDSLTVVEVKQSLEREFGIFLMPKEIRSLTFARLNEMAEKGKEELASQALSVDDGPSEELQLLLSVIGDEASSAQPVVCLPAAGGWVDVEDEMKAGPFLFMLPGIDGTASVLEPLAKNLKYQTMCLQLNYRDIGETIQDMVQSLLSHIHSRLAPGAPFSLLGYSFGGLLALELALELEAEGREGHLYLLDSAPIFVKLWVKHVMGSNEKKFEANLLCRMFSVIAPHEATAAAVSKLAQEITPMKTLDEKADHMFTLLPVLKDRAQHFRAAAKMIKFRVKAAVGYEWNPSKRIKSHTILLRPTSSAYEVEEDYGLSK</sequence>
<dbReference type="GO" id="GO:0031177">
    <property type="term" value="F:phosphopantetheine binding"/>
    <property type="evidence" value="ECO:0007669"/>
    <property type="project" value="InterPro"/>
</dbReference>
<dbReference type="InterPro" id="IPR029058">
    <property type="entry name" value="AB_hydrolase_fold"/>
</dbReference>
<evidence type="ECO:0000313" key="6">
    <source>
        <dbReference type="Proteomes" id="UP000235965"/>
    </source>
</evidence>
<dbReference type="OrthoDB" id="329835at2759"/>
<feature type="domain" description="Carrier" evidence="4">
    <location>
        <begin position="20"/>
        <end position="97"/>
    </location>
</feature>
<dbReference type="EC" id="3.1.2.14" evidence="1"/>
<evidence type="ECO:0000259" key="4">
    <source>
        <dbReference type="PROSITE" id="PS50075"/>
    </source>
</evidence>
<dbReference type="InterPro" id="IPR001031">
    <property type="entry name" value="Thioesterase"/>
</dbReference>
<keyword evidence="6" id="KW-1185">Reference proteome</keyword>
<protein>
    <recommendedName>
        <fullName evidence="1">oleoyl-[acyl-carrier-protein] hydrolase</fullName>
        <ecNumber evidence="1">3.1.2.14</ecNumber>
    </recommendedName>
</protein>
<accession>A0A2J7Q8D7</accession>
<proteinExistence type="predicted"/>
<dbReference type="Gene3D" id="1.10.1200.10">
    <property type="entry name" value="ACP-like"/>
    <property type="match status" value="1"/>
</dbReference>
<reference evidence="5 6" key="1">
    <citation type="submission" date="2017-12" db="EMBL/GenBank/DDBJ databases">
        <title>Hemimetabolous genomes reveal molecular basis of termite eusociality.</title>
        <authorList>
            <person name="Harrison M.C."/>
            <person name="Jongepier E."/>
            <person name="Robertson H.M."/>
            <person name="Arning N."/>
            <person name="Bitard-Feildel T."/>
            <person name="Chao H."/>
            <person name="Childers C.P."/>
            <person name="Dinh H."/>
            <person name="Doddapaneni H."/>
            <person name="Dugan S."/>
            <person name="Gowin J."/>
            <person name="Greiner C."/>
            <person name="Han Y."/>
            <person name="Hu H."/>
            <person name="Hughes D.S.T."/>
            <person name="Huylmans A.-K."/>
            <person name="Kemena C."/>
            <person name="Kremer L.P.M."/>
            <person name="Lee S.L."/>
            <person name="Lopez-Ezquerra A."/>
            <person name="Mallet L."/>
            <person name="Monroy-Kuhn J.M."/>
            <person name="Moser A."/>
            <person name="Murali S.C."/>
            <person name="Muzny D.M."/>
            <person name="Otani S."/>
            <person name="Piulachs M.-D."/>
            <person name="Poelchau M."/>
            <person name="Qu J."/>
            <person name="Schaub F."/>
            <person name="Wada-Katsumata A."/>
            <person name="Worley K.C."/>
            <person name="Xie Q."/>
            <person name="Ylla G."/>
            <person name="Poulsen M."/>
            <person name="Gibbs R.A."/>
            <person name="Schal C."/>
            <person name="Richards S."/>
            <person name="Belles X."/>
            <person name="Korb J."/>
            <person name="Bornberg-Bauer E."/>
        </authorList>
    </citation>
    <scope>NUCLEOTIDE SEQUENCE [LARGE SCALE GENOMIC DNA]</scope>
    <source>
        <tissue evidence="5">Whole body</tissue>
    </source>
</reference>
<dbReference type="Proteomes" id="UP000235965">
    <property type="component" value="Unassembled WGS sequence"/>
</dbReference>
<dbReference type="InterPro" id="IPR009081">
    <property type="entry name" value="PP-bd_ACP"/>
</dbReference>
<gene>
    <name evidence="5" type="ORF">B7P43_G15086</name>
</gene>
<evidence type="ECO:0000256" key="1">
    <source>
        <dbReference type="ARBA" id="ARBA00012480"/>
    </source>
</evidence>
<name>A0A2J7Q8D7_9NEOP</name>
<evidence type="ECO:0000313" key="5">
    <source>
        <dbReference type="EMBL" id="PNF24836.1"/>
    </source>
</evidence>
<dbReference type="Pfam" id="PF00550">
    <property type="entry name" value="PP-binding"/>
    <property type="match status" value="1"/>
</dbReference>
<dbReference type="EMBL" id="NEVH01016965">
    <property type="protein sequence ID" value="PNF24836.1"/>
    <property type="molecule type" value="Genomic_DNA"/>
</dbReference>
<evidence type="ECO:0000256" key="2">
    <source>
        <dbReference type="ARBA" id="ARBA00022450"/>
    </source>
</evidence>
<dbReference type="InterPro" id="IPR020806">
    <property type="entry name" value="PKS_PP-bd"/>
</dbReference>
<dbReference type="Gene3D" id="3.40.50.1820">
    <property type="entry name" value="alpha/beta hydrolase"/>
    <property type="match status" value="1"/>
</dbReference>
<organism evidence="5 6">
    <name type="scientific">Cryptotermes secundus</name>
    <dbReference type="NCBI Taxonomy" id="105785"/>
    <lineage>
        <taxon>Eukaryota</taxon>
        <taxon>Metazoa</taxon>
        <taxon>Ecdysozoa</taxon>
        <taxon>Arthropoda</taxon>
        <taxon>Hexapoda</taxon>
        <taxon>Insecta</taxon>
        <taxon>Pterygota</taxon>
        <taxon>Neoptera</taxon>
        <taxon>Polyneoptera</taxon>
        <taxon>Dictyoptera</taxon>
        <taxon>Blattodea</taxon>
        <taxon>Blattoidea</taxon>
        <taxon>Termitoidae</taxon>
        <taxon>Kalotermitidae</taxon>
        <taxon>Cryptotermitinae</taxon>
        <taxon>Cryptotermes</taxon>
    </lineage>
</organism>
<dbReference type="AlphaFoldDB" id="A0A2J7Q8D7"/>
<dbReference type="GO" id="GO:0016297">
    <property type="term" value="F:fatty acyl-[ACP] hydrolase activity"/>
    <property type="evidence" value="ECO:0007669"/>
    <property type="project" value="UniProtKB-EC"/>
</dbReference>
<feature type="non-terminal residue" evidence="5">
    <location>
        <position position="368"/>
    </location>
</feature>
<comment type="caution">
    <text evidence="5">The sequence shown here is derived from an EMBL/GenBank/DDBJ whole genome shotgun (WGS) entry which is preliminary data.</text>
</comment>
<keyword evidence="3" id="KW-0597">Phosphoprotein</keyword>
<keyword evidence="2" id="KW-0596">Phosphopantetheine</keyword>
<dbReference type="Pfam" id="PF00975">
    <property type="entry name" value="Thioesterase"/>
    <property type="match status" value="1"/>
</dbReference>
<evidence type="ECO:0000256" key="3">
    <source>
        <dbReference type="ARBA" id="ARBA00022553"/>
    </source>
</evidence>
<dbReference type="SMART" id="SM00823">
    <property type="entry name" value="PKS_PP"/>
    <property type="match status" value="1"/>
</dbReference>
<dbReference type="SUPFAM" id="SSF47336">
    <property type="entry name" value="ACP-like"/>
    <property type="match status" value="1"/>
</dbReference>
<dbReference type="SUPFAM" id="SSF53474">
    <property type="entry name" value="alpha/beta-Hydrolases"/>
    <property type="match status" value="1"/>
</dbReference>
<dbReference type="InterPro" id="IPR036736">
    <property type="entry name" value="ACP-like_sf"/>
</dbReference>